<name>A0A348AI59_9FIRM</name>
<evidence type="ECO:0000256" key="2">
    <source>
        <dbReference type="ARBA" id="ARBA00023125"/>
    </source>
</evidence>
<evidence type="ECO:0000313" key="7">
    <source>
        <dbReference type="Proteomes" id="UP000276437"/>
    </source>
</evidence>
<dbReference type="Gene3D" id="1.10.10.10">
    <property type="entry name" value="Winged helix-like DNA-binding domain superfamily/Winged helix DNA-binding domain"/>
    <property type="match status" value="1"/>
</dbReference>
<feature type="domain" description="RCK C-terminal" evidence="5">
    <location>
        <begin position="121"/>
        <end position="206"/>
    </location>
</feature>
<dbReference type="PROSITE" id="PS51202">
    <property type="entry name" value="RCK_C"/>
    <property type="match status" value="1"/>
</dbReference>
<evidence type="ECO:0000256" key="3">
    <source>
        <dbReference type="ARBA" id="ARBA00023163"/>
    </source>
</evidence>
<accession>A0A348AI59</accession>
<organism evidence="6 7">
    <name type="scientific">Methylomusa anaerophila</name>
    <dbReference type="NCBI Taxonomy" id="1930071"/>
    <lineage>
        <taxon>Bacteria</taxon>
        <taxon>Bacillati</taxon>
        <taxon>Bacillota</taxon>
        <taxon>Negativicutes</taxon>
        <taxon>Selenomonadales</taxon>
        <taxon>Sporomusaceae</taxon>
        <taxon>Methylomusa</taxon>
    </lineage>
</organism>
<dbReference type="GO" id="GO:0006813">
    <property type="term" value="P:potassium ion transport"/>
    <property type="evidence" value="ECO:0007669"/>
    <property type="project" value="InterPro"/>
</dbReference>
<sequence length="207" mass="23371">MRNHIEQPVYSQIAMDIASRIAKGELKEGTKIAGRSLLASEYNVSPETIRRSLRLLEDMEIIEVLTGSGVTIKSRTGAMQYIEKYNTGKDLRALKGEIYEKIRQREGINQEISEIIDQMFDLSERLRNINPIHIIEVEVPINSPLVGKMIADVRFWQRTGATIVGIKREGKLIVSPGPYACFMPMDIFLVIGDPGVLKRIEQVMNEG</sequence>
<dbReference type="CDD" id="cd07377">
    <property type="entry name" value="WHTH_GntR"/>
    <property type="match status" value="1"/>
</dbReference>
<dbReference type="RefSeq" id="WP_126307663.1">
    <property type="nucleotide sequence ID" value="NZ_AP018449.1"/>
</dbReference>
<dbReference type="OrthoDB" id="226679at2"/>
<dbReference type="Pfam" id="PF02080">
    <property type="entry name" value="TrkA_C"/>
    <property type="match status" value="1"/>
</dbReference>
<dbReference type="SMART" id="SM00345">
    <property type="entry name" value="HTH_GNTR"/>
    <property type="match status" value="1"/>
</dbReference>
<dbReference type="PANTHER" id="PTHR38445:SF10">
    <property type="entry name" value="GNTR-FAMILY TRANSCRIPTIONAL REGULATOR"/>
    <property type="match status" value="1"/>
</dbReference>
<dbReference type="InterPro" id="IPR006037">
    <property type="entry name" value="RCK_C"/>
</dbReference>
<dbReference type="GO" id="GO:0008324">
    <property type="term" value="F:monoatomic cation transmembrane transporter activity"/>
    <property type="evidence" value="ECO:0007669"/>
    <property type="project" value="InterPro"/>
</dbReference>
<keyword evidence="7" id="KW-1185">Reference proteome</keyword>
<dbReference type="KEGG" id="mana:MAMMFC1_01418"/>
<dbReference type="PROSITE" id="PS50949">
    <property type="entry name" value="HTH_GNTR"/>
    <property type="match status" value="1"/>
</dbReference>
<dbReference type="InterPro" id="IPR000524">
    <property type="entry name" value="Tscrpt_reg_HTH_GntR"/>
</dbReference>
<dbReference type="Pfam" id="PF00392">
    <property type="entry name" value="GntR"/>
    <property type="match status" value="1"/>
</dbReference>
<evidence type="ECO:0000259" key="5">
    <source>
        <dbReference type="PROSITE" id="PS51202"/>
    </source>
</evidence>
<evidence type="ECO:0000259" key="4">
    <source>
        <dbReference type="PROSITE" id="PS50949"/>
    </source>
</evidence>
<gene>
    <name evidence="6" type="primary">mngR_2</name>
    <name evidence="6" type="ORF">MAMMFC1_01418</name>
</gene>
<dbReference type="InterPro" id="IPR036721">
    <property type="entry name" value="RCK_C_sf"/>
</dbReference>
<dbReference type="GO" id="GO:0003700">
    <property type="term" value="F:DNA-binding transcription factor activity"/>
    <property type="evidence" value="ECO:0007669"/>
    <property type="project" value="InterPro"/>
</dbReference>
<evidence type="ECO:0000313" key="6">
    <source>
        <dbReference type="EMBL" id="BBB90757.1"/>
    </source>
</evidence>
<keyword evidence="2" id="KW-0238">DNA-binding</keyword>
<dbReference type="GO" id="GO:0003677">
    <property type="term" value="F:DNA binding"/>
    <property type="evidence" value="ECO:0007669"/>
    <property type="project" value="UniProtKB-KW"/>
</dbReference>
<protein>
    <submittedName>
        <fullName evidence="6">Mannosyl-D-glycerate transport/metabolism system repressor MngR</fullName>
    </submittedName>
</protein>
<dbReference type="AlphaFoldDB" id="A0A348AI59"/>
<keyword evidence="1" id="KW-0805">Transcription regulation</keyword>
<dbReference type="PANTHER" id="PTHR38445">
    <property type="entry name" value="HTH-TYPE TRANSCRIPTIONAL REPRESSOR YTRA"/>
    <property type="match status" value="1"/>
</dbReference>
<dbReference type="SUPFAM" id="SSF116726">
    <property type="entry name" value="TrkA C-terminal domain-like"/>
    <property type="match status" value="1"/>
</dbReference>
<keyword evidence="3" id="KW-0804">Transcription</keyword>
<dbReference type="EMBL" id="AP018449">
    <property type="protein sequence ID" value="BBB90757.1"/>
    <property type="molecule type" value="Genomic_DNA"/>
</dbReference>
<evidence type="ECO:0000256" key="1">
    <source>
        <dbReference type="ARBA" id="ARBA00023015"/>
    </source>
</evidence>
<reference evidence="6 7" key="1">
    <citation type="journal article" date="2018" name="Int. J. Syst. Evol. Microbiol.">
        <title>Methylomusa anaerophila gen. nov., sp. nov., an anaerobic methanol-utilizing bacterium isolated from a microbial fuel cell.</title>
        <authorList>
            <person name="Amano N."/>
            <person name="Yamamuro A."/>
            <person name="Miyahara M."/>
            <person name="Kouzuma A."/>
            <person name="Abe T."/>
            <person name="Watanabe K."/>
        </authorList>
    </citation>
    <scope>NUCLEOTIDE SEQUENCE [LARGE SCALE GENOMIC DNA]</scope>
    <source>
        <strain evidence="6 7">MMFC1</strain>
    </source>
</reference>
<dbReference type="InterPro" id="IPR036388">
    <property type="entry name" value="WH-like_DNA-bd_sf"/>
</dbReference>
<dbReference type="Gene3D" id="3.30.70.1450">
    <property type="entry name" value="Regulator of K+ conductance, C-terminal domain"/>
    <property type="match status" value="1"/>
</dbReference>
<dbReference type="Proteomes" id="UP000276437">
    <property type="component" value="Chromosome"/>
</dbReference>
<proteinExistence type="predicted"/>
<dbReference type="SUPFAM" id="SSF46785">
    <property type="entry name" value="Winged helix' DNA-binding domain"/>
    <property type="match status" value="1"/>
</dbReference>
<dbReference type="InterPro" id="IPR036390">
    <property type="entry name" value="WH_DNA-bd_sf"/>
</dbReference>
<feature type="domain" description="HTH gntR-type" evidence="4">
    <location>
        <begin position="7"/>
        <end position="75"/>
    </location>
</feature>